<comment type="similarity">
    <text evidence="4">Belongs to the protein kinase superfamily.</text>
</comment>
<dbReference type="PROSITE" id="PS50011">
    <property type="entry name" value="PROTEIN_KINASE_DOM"/>
    <property type="match status" value="1"/>
</dbReference>
<dbReference type="InterPro" id="IPR008271">
    <property type="entry name" value="Ser/Thr_kinase_AS"/>
</dbReference>
<dbReference type="STRING" id="1447883.A0A2B7YAI5"/>
<dbReference type="EMBL" id="PDNA01000059">
    <property type="protein sequence ID" value="PGH18200.1"/>
    <property type="molecule type" value="Genomic_DNA"/>
</dbReference>
<dbReference type="SUPFAM" id="SSF56112">
    <property type="entry name" value="Protein kinase-like (PK-like)"/>
    <property type="match status" value="1"/>
</dbReference>
<evidence type="ECO:0000256" key="5">
    <source>
        <dbReference type="SAM" id="MobiDB-lite"/>
    </source>
</evidence>
<dbReference type="Proteomes" id="UP000224634">
    <property type="component" value="Unassembled WGS sequence"/>
</dbReference>
<evidence type="ECO:0000259" key="6">
    <source>
        <dbReference type="PROSITE" id="PS50011"/>
    </source>
</evidence>
<proteinExistence type="inferred from homology"/>
<dbReference type="InterPro" id="IPR017441">
    <property type="entry name" value="Protein_kinase_ATP_BS"/>
</dbReference>
<dbReference type="SMART" id="SM00220">
    <property type="entry name" value="S_TKc"/>
    <property type="match status" value="1"/>
</dbReference>
<accession>A0A2B7YAI5</accession>
<dbReference type="InterPro" id="IPR000719">
    <property type="entry name" value="Prot_kinase_dom"/>
</dbReference>
<comment type="caution">
    <text evidence="7">The sequence shown here is derived from an EMBL/GenBank/DDBJ whole genome shotgun (WGS) entry which is preliminary data.</text>
</comment>
<feature type="domain" description="Protein kinase" evidence="6">
    <location>
        <begin position="1"/>
        <end position="255"/>
    </location>
</feature>
<evidence type="ECO:0000313" key="8">
    <source>
        <dbReference type="Proteomes" id="UP000224634"/>
    </source>
</evidence>
<evidence type="ECO:0000313" key="7">
    <source>
        <dbReference type="EMBL" id="PGH18200.1"/>
    </source>
</evidence>
<keyword evidence="7" id="KW-0808">Transferase</keyword>
<reference evidence="7 8" key="1">
    <citation type="submission" date="2017-10" db="EMBL/GenBank/DDBJ databases">
        <title>Comparative genomics in systemic dimorphic fungi from Ajellomycetaceae.</title>
        <authorList>
            <person name="Munoz J.F."/>
            <person name="Mcewen J.G."/>
            <person name="Clay O.K."/>
            <person name="Cuomo C.A."/>
        </authorList>
    </citation>
    <scope>NUCLEOTIDE SEQUENCE [LARGE SCALE GENOMIC DNA]</scope>
    <source>
        <strain evidence="7 8">UAMH7299</strain>
    </source>
</reference>
<dbReference type="GO" id="GO:0005524">
    <property type="term" value="F:ATP binding"/>
    <property type="evidence" value="ECO:0007669"/>
    <property type="project" value="UniProtKB-UniRule"/>
</dbReference>
<name>A0A2B7YAI5_POLH7</name>
<keyword evidence="2 3" id="KW-0067">ATP-binding</keyword>
<gene>
    <name evidence="7" type="ORF">AJ80_04587</name>
</gene>
<dbReference type="OrthoDB" id="10252171at2759"/>
<evidence type="ECO:0000256" key="2">
    <source>
        <dbReference type="ARBA" id="ARBA00022840"/>
    </source>
</evidence>
<feature type="binding site" evidence="3">
    <location>
        <position position="64"/>
    </location>
    <ligand>
        <name>ATP</name>
        <dbReference type="ChEBI" id="CHEBI:30616"/>
    </ligand>
</feature>
<keyword evidence="1 3" id="KW-0547">Nucleotide-binding</keyword>
<protein>
    <submittedName>
        <fullName evidence="7">CAMK protein kinase</fullName>
    </submittedName>
</protein>
<keyword evidence="7" id="KW-0418">Kinase</keyword>
<feature type="region of interest" description="Disordered" evidence="5">
    <location>
        <begin position="267"/>
        <end position="348"/>
    </location>
</feature>
<organism evidence="7 8">
    <name type="scientific">Polytolypa hystricis (strain UAMH7299)</name>
    <dbReference type="NCBI Taxonomy" id="1447883"/>
    <lineage>
        <taxon>Eukaryota</taxon>
        <taxon>Fungi</taxon>
        <taxon>Dikarya</taxon>
        <taxon>Ascomycota</taxon>
        <taxon>Pezizomycotina</taxon>
        <taxon>Eurotiomycetes</taxon>
        <taxon>Eurotiomycetidae</taxon>
        <taxon>Onygenales</taxon>
        <taxon>Onygenales incertae sedis</taxon>
        <taxon>Polytolypa</taxon>
    </lineage>
</organism>
<sequence length="348" mass="39581">MATQDYLPIGRLGMKSVISTAAQTGRHTFKQGRLVLKQRELGSGGFAVVALCWDVSTGIGYACKAPRDPEKFRREYWEREMDIMSQTRHTKTKKQRFSYDETLMILRQTLSALQYLHEHKPLIVHRDIKPRNILVLSRNHLHVKLADFGLAKTGDALQTICGTQRYLPPEIANRRRKYTEAVDIWSLGVVILKFAHGFPNLRRGNGTDWCERLVEEVNTYKEDRLMNFLSTGMLIMDHRRRYSAQACLGRVEGLVTCAGGDEAAVVPRHPDQGLARPRPSSLGDIDSPIPTWMIQSNLRTLLPRPPTPVSRKRPISTAESSPPSTPRPLKHRKEKVSSPMHPEDDEFK</sequence>
<dbReference type="Gene3D" id="1.10.510.10">
    <property type="entry name" value="Transferase(Phosphotransferase) domain 1"/>
    <property type="match status" value="2"/>
</dbReference>
<evidence type="ECO:0000256" key="4">
    <source>
        <dbReference type="RuleBase" id="RU000304"/>
    </source>
</evidence>
<keyword evidence="4" id="KW-0723">Serine/threonine-protein kinase</keyword>
<dbReference type="PROSITE" id="PS00108">
    <property type="entry name" value="PROTEIN_KINASE_ST"/>
    <property type="match status" value="1"/>
</dbReference>
<dbReference type="InterPro" id="IPR011009">
    <property type="entry name" value="Kinase-like_dom_sf"/>
</dbReference>
<dbReference type="AlphaFoldDB" id="A0A2B7YAI5"/>
<dbReference type="Pfam" id="PF00069">
    <property type="entry name" value="Pkinase"/>
    <property type="match status" value="1"/>
</dbReference>
<dbReference type="PROSITE" id="PS00107">
    <property type="entry name" value="PROTEIN_KINASE_ATP"/>
    <property type="match status" value="1"/>
</dbReference>
<evidence type="ECO:0000256" key="3">
    <source>
        <dbReference type="PROSITE-ProRule" id="PRU10141"/>
    </source>
</evidence>
<dbReference type="GO" id="GO:0004674">
    <property type="term" value="F:protein serine/threonine kinase activity"/>
    <property type="evidence" value="ECO:0007669"/>
    <property type="project" value="UniProtKB-KW"/>
</dbReference>
<dbReference type="PANTHER" id="PTHR24347">
    <property type="entry name" value="SERINE/THREONINE-PROTEIN KINASE"/>
    <property type="match status" value="1"/>
</dbReference>
<keyword evidence="8" id="KW-1185">Reference proteome</keyword>
<evidence type="ECO:0000256" key="1">
    <source>
        <dbReference type="ARBA" id="ARBA00022741"/>
    </source>
</evidence>